<dbReference type="Proteomes" id="UP000297245">
    <property type="component" value="Unassembled WGS sequence"/>
</dbReference>
<accession>A0A4S8MF03</accession>
<dbReference type="EMBL" id="ML179093">
    <property type="protein sequence ID" value="THV01208.1"/>
    <property type="molecule type" value="Genomic_DNA"/>
</dbReference>
<evidence type="ECO:0000256" key="1">
    <source>
        <dbReference type="SAM" id="Phobius"/>
    </source>
</evidence>
<keyword evidence="1" id="KW-1133">Transmembrane helix</keyword>
<keyword evidence="4" id="KW-1185">Reference proteome</keyword>
<sequence>MSQGASSPTISGAPVGVDASGLFDPYFYGSFIASVLFGITIVQAWIYINTNTDKWPLRSLVTNFGDIEIIAIITTFFAYRVWQLQKFHWIVPVLIVLCAGGGAAAGIASTVGEFQNNVVTVFEGSKQKFEVGWNSSLSALSDIIATVTLSWSFKSAKTGIKRTDTLLQKLLQYTVTRGLFVSVIQTLLVITFPDKLWWTPFHLSLSKVYVITMIAMLNSRKALRAQANFDGVITDTGMDKVKANPQGYFGSFEKGW</sequence>
<name>A0A4S8MF03_DENBC</name>
<feature type="transmembrane region" description="Helical" evidence="1">
    <location>
        <begin position="89"/>
        <end position="111"/>
    </location>
</feature>
<organism evidence="3 4">
    <name type="scientific">Dendrothele bispora (strain CBS 962.96)</name>
    <dbReference type="NCBI Taxonomy" id="1314807"/>
    <lineage>
        <taxon>Eukaryota</taxon>
        <taxon>Fungi</taxon>
        <taxon>Dikarya</taxon>
        <taxon>Basidiomycota</taxon>
        <taxon>Agaricomycotina</taxon>
        <taxon>Agaricomycetes</taxon>
        <taxon>Agaricomycetidae</taxon>
        <taxon>Agaricales</taxon>
        <taxon>Agaricales incertae sedis</taxon>
        <taxon>Dendrothele</taxon>
    </lineage>
</organism>
<feature type="transmembrane region" description="Helical" evidence="1">
    <location>
        <begin position="174"/>
        <end position="192"/>
    </location>
</feature>
<dbReference type="PANTHER" id="PTHR40465">
    <property type="entry name" value="CHROMOSOME 1, WHOLE GENOME SHOTGUN SEQUENCE"/>
    <property type="match status" value="1"/>
</dbReference>
<feature type="transmembrane region" description="Helical" evidence="1">
    <location>
        <begin position="131"/>
        <end position="153"/>
    </location>
</feature>
<dbReference type="PANTHER" id="PTHR40465:SF1">
    <property type="entry name" value="DUF6534 DOMAIN-CONTAINING PROTEIN"/>
    <property type="match status" value="1"/>
</dbReference>
<keyword evidence="1" id="KW-0472">Membrane</keyword>
<dbReference type="OrthoDB" id="2792702at2759"/>
<evidence type="ECO:0000313" key="3">
    <source>
        <dbReference type="EMBL" id="THV01208.1"/>
    </source>
</evidence>
<protein>
    <recommendedName>
        <fullName evidence="2">DUF6534 domain-containing protein</fullName>
    </recommendedName>
</protein>
<feature type="transmembrane region" description="Helical" evidence="1">
    <location>
        <begin position="198"/>
        <end position="217"/>
    </location>
</feature>
<feature type="domain" description="DUF6534" evidence="2">
    <location>
        <begin position="138"/>
        <end position="221"/>
    </location>
</feature>
<gene>
    <name evidence="3" type="ORF">K435DRAFT_793550</name>
</gene>
<evidence type="ECO:0000259" key="2">
    <source>
        <dbReference type="Pfam" id="PF20152"/>
    </source>
</evidence>
<evidence type="ECO:0000313" key="4">
    <source>
        <dbReference type="Proteomes" id="UP000297245"/>
    </source>
</evidence>
<dbReference type="AlphaFoldDB" id="A0A4S8MF03"/>
<reference evidence="3 4" key="1">
    <citation type="journal article" date="2019" name="Nat. Ecol. Evol.">
        <title>Megaphylogeny resolves global patterns of mushroom evolution.</title>
        <authorList>
            <person name="Varga T."/>
            <person name="Krizsan K."/>
            <person name="Foldi C."/>
            <person name="Dima B."/>
            <person name="Sanchez-Garcia M."/>
            <person name="Sanchez-Ramirez S."/>
            <person name="Szollosi G.J."/>
            <person name="Szarkandi J.G."/>
            <person name="Papp V."/>
            <person name="Albert L."/>
            <person name="Andreopoulos W."/>
            <person name="Angelini C."/>
            <person name="Antonin V."/>
            <person name="Barry K.W."/>
            <person name="Bougher N.L."/>
            <person name="Buchanan P."/>
            <person name="Buyck B."/>
            <person name="Bense V."/>
            <person name="Catcheside P."/>
            <person name="Chovatia M."/>
            <person name="Cooper J."/>
            <person name="Damon W."/>
            <person name="Desjardin D."/>
            <person name="Finy P."/>
            <person name="Geml J."/>
            <person name="Haridas S."/>
            <person name="Hughes K."/>
            <person name="Justo A."/>
            <person name="Karasinski D."/>
            <person name="Kautmanova I."/>
            <person name="Kiss B."/>
            <person name="Kocsube S."/>
            <person name="Kotiranta H."/>
            <person name="LaButti K.M."/>
            <person name="Lechner B.E."/>
            <person name="Liimatainen K."/>
            <person name="Lipzen A."/>
            <person name="Lukacs Z."/>
            <person name="Mihaltcheva S."/>
            <person name="Morgado L.N."/>
            <person name="Niskanen T."/>
            <person name="Noordeloos M.E."/>
            <person name="Ohm R.A."/>
            <person name="Ortiz-Santana B."/>
            <person name="Ovrebo C."/>
            <person name="Racz N."/>
            <person name="Riley R."/>
            <person name="Savchenko A."/>
            <person name="Shiryaev A."/>
            <person name="Soop K."/>
            <person name="Spirin V."/>
            <person name="Szebenyi C."/>
            <person name="Tomsovsky M."/>
            <person name="Tulloss R.E."/>
            <person name="Uehling J."/>
            <person name="Grigoriev I.V."/>
            <person name="Vagvolgyi C."/>
            <person name="Papp T."/>
            <person name="Martin F.M."/>
            <person name="Miettinen O."/>
            <person name="Hibbett D.S."/>
            <person name="Nagy L.G."/>
        </authorList>
    </citation>
    <scope>NUCLEOTIDE SEQUENCE [LARGE SCALE GENOMIC DNA]</scope>
    <source>
        <strain evidence="3 4">CBS 962.96</strain>
    </source>
</reference>
<dbReference type="Pfam" id="PF20152">
    <property type="entry name" value="DUF6534"/>
    <property type="match status" value="1"/>
</dbReference>
<keyword evidence="1" id="KW-0812">Transmembrane</keyword>
<proteinExistence type="predicted"/>
<dbReference type="InterPro" id="IPR045339">
    <property type="entry name" value="DUF6534"/>
</dbReference>
<feature type="transmembrane region" description="Helical" evidence="1">
    <location>
        <begin position="26"/>
        <end position="48"/>
    </location>
</feature>